<keyword evidence="7" id="KW-1185">Reference proteome</keyword>
<dbReference type="HOGENOM" id="CLU_052611_0_0_5"/>
<comment type="similarity">
    <text evidence="4">Belongs to the cyclic nucleotide phosphodiesterase class-III family.</text>
</comment>
<dbReference type="eggNOG" id="COG1409">
    <property type="taxonomic scope" value="Bacteria"/>
</dbReference>
<reference evidence="7" key="1">
    <citation type="submission" date="2008-03" db="EMBL/GenBank/DDBJ databases">
        <title>Complete sequence of chromosome of Beijerinckia indica subsp. indica ATCC 9039.</title>
        <authorList>
            <consortium name="US DOE Joint Genome Institute"/>
            <person name="Copeland A."/>
            <person name="Lucas S."/>
            <person name="Lapidus A."/>
            <person name="Glavina del Rio T."/>
            <person name="Dalin E."/>
            <person name="Tice H."/>
            <person name="Bruce D."/>
            <person name="Goodwin L."/>
            <person name="Pitluck S."/>
            <person name="LaButti K."/>
            <person name="Schmutz J."/>
            <person name="Larimer F."/>
            <person name="Land M."/>
            <person name="Hauser L."/>
            <person name="Kyrpides N."/>
            <person name="Mikhailova N."/>
            <person name="Dunfield P.F."/>
            <person name="Dedysh S.N."/>
            <person name="Liesack W."/>
            <person name="Saw J.H."/>
            <person name="Alam M."/>
            <person name="Chen Y."/>
            <person name="Murrell J.C."/>
            <person name="Richardson P."/>
        </authorList>
    </citation>
    <scope>NUCLEOTIDE SEQUENCE [LARGE SCALE GENOMIC DNA]</scope>
    <source>
        <strain evidence="7">ATCC 9039 / DSM 1715 / NCIMB 8712</strain>
    </source>
</reference>
<dbReference type="Gene3D" id="3.60.21.10">
    <property type="match status" value="1"/>
</dbReference>
<evidence type="ECO:0000259" key="5">
    <source>
        <dbReference type="Pfam" id="PF00149"/>
    </source>
</evidence>
<evidence type="ECO:0000313" key="7">
    <source>
        <dbReference type="Proteomes" id="UP000001695"/>
    </source>
</evidence>
<accession>B2IEQ9</accession>
<dbReference type="KEGG" id="bid:Bind_3442"/>
<dbReference type="SUPFAM" id="SSF56300">
    <property type="entry name" value="Metallo-dependent phosphatases"/>
    <property type="match status" value="1"/>
</dbReference>
<evidence type="ECO:0000256" key="3">
    <source>
        <dbReference type="ARBA" id="ARBA00023004"/>
    </source>
</evidence>
<dbReference type="RefSeq" id="WP_012386347.1">
    <property type="nucleotide sequence ID" value="NC_010581.1"/>
</dbReference>
<evidence type="ECO:0000256" key="4">
    <source>
        <dbReference type="ARBA" id="ARBA00025742"/>
    </source>
</evidence>
<dbReference type="PANTHER" id="PTHR42988">
    <property type="entry name" value="PHOSPHOHYDROLASE"/>
    <property type="match status" value="1"/>
</dbReference>
<dbReference type="Proteomes" id="UP000001695">
    <property type="component" value="Chromosome"/>
</dbReference>
<dbReference type="Pfam" id="PF00149">
    <property type="entry name" value="Metallophos"/>
    <property type="match status" value="1"/>
</dbReference>
<reference evidence="6 7" key="2">
    <citation type="journal article" date="2010" name="J. Bacteriol.">
        <title>Complete genome sequence of Beijerinckia indica subsp. indica.</title>
        <authorList>
            <person name="Tamas I."/>
            <person name="Dedysh S.N."/>
            <person name="Liesack W."/>
            <person name="Stott M.B."/>
            <person name="Alam M."/>
            <person name="Murrell J.C."/>
            <person name="Dunfield P.F."/>
        </authorList>
    </citation>
    <scope>NUCLEOTIDE SEQUENCE [LARGE SCALE GENOMIC DNA]</scope>
    <source>
        <strain evidence="7">ATCC 9039 / DSM 1715 / NCIMB 8712</strain>
    </source>
</reference>
<dbReference type="InterPro" id="IPR050884">
    <property type="entry name" value="CNP_phosphodiesterase-III"/>
</dbReference>
<dbReference type="InterPro" id="IPR029052">
    <property type="entry name" value="Metallo-depent_PP-like"/>
</dbReference>
<feature type="domain" description="Calcineurin-like phosphoesterase" evidence="5">
    <location>
        <begin position="5"/>
        <end position="236"/>
    </location>
</feature>
<sequence length="306" mass="33126">MTFLLAHLSDPHIGPLPVPRRRELLGKRLTGYLNWQRGRSTAHDMETLGRLVADLKSHHPDHIAVTGDILNLGLAAEFPLGRLWLESLGQPENVSFVPGNHDAYVRGALPDLARTFKPWTAGEHPLGESLPFGQSMATALYPYLRRRGPVALIGLASGVPMPPFIASGRLGRQQLAGAETLLKEAAAQNCIRVIMLHHPPWAEGKFGRGLVDARPFAEMIGRVGAELILHGHEHRPSVTYLTGPKGRRVPIVGVPSASLVRGSPYRYAAYHLFAIEGTGAEPRIKASAWGLLADGKTIGDRGAVPV</sequence>
<name>B2IEQ9_BEII9</name>
<protein>
    <submittedName>
        <fullName evidence="6">Metallophosphoesterase</fullName>
    </submittedName>
</protein>
<dbReference type="OrthoDB" id="9794568at2"/>
<dbReference type="GO" id="GO:0016787">
    <property type="term" value="F:hydrolase activity"/>
    <property type="evidence" value="ECO:0007669"/>
    <property type="project" value="UniProtKB-KW"/>
</dbReference>
<dbReference type="AlphaFoldDB" id="B2IEQ9"/>
<organism evidence="6 7">
    <name type="scientific">Beijerinckia indica subsp. indica (strain ATCC 9039 / DSM 1715 / NCIMB 8712)</name>
    <dbReference type="NCBI Taxonomy" id="395963"/>
    <lineage>
        <taxon>Bacteria</taxon>
        <taxon>Pseudomonadati</taxon>
        <taxon>Pseudomonadota</taxon>
        <taxon>Alphaproteobacteria</taxon>
        <taxon>Hyphomicrobiales</taxon>
        <taxon>Beijerinckiaceae</taxon>
        <taxon>Beijerinckia</taxon>
    </lineage>
</organism>
<evidence type="ECO:0000313" key="6">
    <source>
        <dbReference type="EMBL" id="ACB96999.1"/>
    </source>
</evidence>
<gene>
    <name evidence="6" type="ordered locus">Bind_3442</name>
</gene>
<dbReference type="EMBL" id="CP001016">
    <property type="protein sequence ID" value="ACB96999.1"/>
    <property type="molecule type" value="Genomic_DNA"/>
</dbReference>
<dbReference type="GO" id="GO:0046872">
    <property type="term" value="F:metal ion binding"/>
    <property type="evidence" value="ECO:0007669"/>
    <property type="project" value="UniProtKB-KW"/>
</dbReference>
<dbReference type="STRING" id="395963.Bind_3442"/>
<proteinExistence type="inferred from homology"/>
<evidence type="ECO:0000256" key="1">
    <source>
        <dbReference type="ARBA" id="ARBA00022723"/>
    </source>
</evidence>
<keyword evidence="1" id="KW-0479">Metal-binding</keyword>
<keyword evidence="3" id="KW-0408">Iron</keyword>
<evidence type="ECO:0000256" key="2">
    <source>
        <dbReference type="ARBA" id="ARBA00022801"/>
    </source>
</evidence>
<keyword evidence="2" id="KW-0378">Hydrolase</keyword>
<dbReference type="PANTHER" id="PTHR42988:SF2">
    <property type="entry name" value="CYCLIC NUCLEOTIDE PHOSPHODIESTERASE CBUA0032-RELATED"/>
    <property type="match status" value="1"/>
</dbReference>
<dbReference type="InterPro" id="IPR004843">
    <property type="entry name" value="Calcineurin-like_PHP"/>
</dbReference>